<proteinExistence type="predicted"/>
<dbReference type="Pfam" id="PF26260">
    <property type="entry name" value="DUF8064"/>
    <property type="match status" value="1"/>
</dbReference>
<evidence type="ECO:0000313" key="2">
    <source>
        <dbReference type="EMBL" id="SFG10111.1"/>
    </source>
</evidence>
<sequence>MPTDGVLADDRHMLRTSVPGDMSPSLPFGGGISRYRAVVAAVFTALVVLWVAFVPLSPVAVALAAVSVVYFVANAFDSVRSHPLYDLASAAFVALLFALWYSISDADSAFLAALTVLAALGVVVEAYNYRHGTSHLRFDF</sequence>
<feature type="transmembrane region" description="Helical" evidence="1">
    <location>
        <begin position="83"/>
        <end position="103"/>
    </location>
</feature>
<keyword evidence="1" id="KW-1133">Transmembrane helix</keyword>
<dbReference type="STRING" id="553467.SAMN04488063_1421"/>
<reference evidence="3" key="1">
    <citation type="submission" date="2016-10" db="EMBL/GenBank/DDBJ databases">
        <authorList>
            <person name="Varghese N."/>
            <person name="Submissions S."/>
        </authorList>
    </citation>
    <scope>NUCLEOTIDE SEQUENCE [LARGE SCALE GENOMIC DNA]</scope>
    <source>
        <strain evidence="3">CGMCC 1.7739</strain>
    </source>
</reference>
<gene>
    <name evidence="2" type="ORF">SAMN04488063_1421</name>
</gene>
<dbReference type="Proteomes" id="UP000198876">
    <property type="component" value="Unassembled WGS sequence"/>
</dbReference>
<dbReference type="InterPro" id="IPR058377">
    <property type="entry name" value="DUF8064"/>
</dbReference>
<feature type="transmembrane region" description="Helical" evidence="1">
    <location>
        <begin position="35"/>
        <end position="53"/>
    </location>
</feature>
<keyword evidence="3" id="KW-1185">Reference proteome</keyword>
<dbReference type="EMBL" id="FOOQ01000001">
    <property type="protein sequence ID" value="SFG10111.1"/>
    <property type="molecule type" value="Genomic_DNA"/>
</dbReference>
<evidence type="ECO:0000313" key="3">
    <source>
        <dbReference type="Proteomes" id="UP000198876"/>
    </source>
</evidence>
<protein>
    <recommendedName>
        <fullName evidence="4">Phosphatidate cytidylyltransferase</fullName>
    </recommendedName>
</protein>
<evidence type="ECO:0000256" key="1">
    <source>
        <dbReference type="SAM" id="Phobius"/>
    </source>
</evidence>
<name>A0A1I2P9I5_9EURY</name>
<keyword evidence="1" id="KW-0812">Transmembrane</keyword>
<organism evidence="2 3">
    <name type="scientific">Halopelagius inordinatus</name>
    <dbReference type="NCBI Taxonomy" id="553467"/>
    <lineage>
        <taxon>Archaea</taxon>
        <taxon>Methanobacteriati</taxon>
        <taxon>Methanobacteriota</taxon>
        <taxon>Stenosarchaea group</taxon>
        <taxon>Halobacteria</taxon>
        <taxon>Halobacteriales</taxon>
        <taxon>Haloferacaceae</taxon>
    </lineage>
</organism>
<keyword evidence="1" id="KW-0472">Membrane</keyword>
<feature type="transmembrane region" description="Helical" evidence="1">
    <location>
        <begin position="109"/>
        <end position="127"/>
    </location>
</feature>
<evidence type="ECO:0008006" key="4">
    <source>
        <dbReference type="Google" id="ProtNLM"/>
    </source>
</evidence>
<accession>A0A1I2P9I5</accession>
<dbReference type="AlphaFoldDB" id="A0A1I2P9I5"/>